<dbReference type="OrthoDB" id="424572at2759"/>
<evidence type="ECO:0000256" key="1">
    <source>
        <dbReference type="ARBA" id="ARBA00022490"/>
    </source>
</evidence>
<dbReference type="InterPro" id="IPR056764">
    <property type="entry name" value="LbH_EIF2B3/5"/>
</dbReference>
<dbReference type="GO" id="GO:0031369">
    <property type="term" value="F:translation initiation factor binding"/>
    <property type="evidence" value="ECO:0007669"/>
    <property type="project" value="TreeGrafter"/>
</dbReference>
<dbReference type="GO" id="GO:0005085">
    <property type="term" value="F:guanyl-nucleotide exchange factor activity"/>
    <property type="evidence" value="ECO:0007669"/>
    <property type="project" value="TreeGrafter"/>
</dbReference>
<feature type="non-terminal residue" evidence="3">
    <location>
        <position position="192"/>
    </location>
</feature>
<dbReference type="PANTHER" id="PTHR45887:SF1">
    <property type="entry name" value="TRANSLATION INITIATION FACTOR EIF-2B SUBUNIT EPSILON"/>
    <property type="match status" value="1"/>
</dbReference>
<dbReference type="EMBL" id="JADFTS010000007">
    <property type="protein sequence ID" value="KAF9595517.1"/>
    <property type="molecule type" value="Genomic_DNA"/>
</dbReference>
<dbReference type="PANTHER" id="PTHR45887">
    <property type="entry name" value="TRANSLATION INITIATION FACTOR EIF-2B SUBUNIT EPSILON"/>
    <property type="match status" value="1"/>
</dbReference>
<sequence>EHFVEGVLDDIKNYKIFTHEIHSSSYAARVDDFGSYDRISMDMIKIPKITTLVGQGTIASDHSKISDSVIGEGCTIGSNVVIEGSYMWNDVPIEDGCKVSSLLWEDESSKPSNSSEVGVLGVPNLLFFEEEWRNSVAPFSVDNEDFYGDLEFKKELEETFMSAVHKGAELEHIFGLANELKQSYNKELSDCA</sequence>
<evidence type="ECO:0000313" key="3">
    <source>
        <dbReference type="EMBL" id="KAF9595517.1"/>
    </source>
</evidence>
<accession>A0A835HC38</accession>
<protein>
    <recommendedName>
        <fullName evidence="2">EIF2B subunit epsilon/gamma LbH domain-containing protein</fullName>
    </recommendedName>
</protein>
<comment type="caution">
    <text evidence="3">The sequence shown here is derived from an EMBL/GenBank/DDBJ whole genome shotgun (WGS) entry which is preliminary data.</text>
</comment>
<dbReference type="InterPro" id="IPR011004">
    <property type="entry name" value="Trimer_LpxA-like_sf"/>
</dbReference>
<dbReference type="Proteomes" id="UP000631114">
    <property type="component" value="Unassembled WGS sequence"/>
</dbReference>
<dbReference type="SUPFAM" id="SSF51161">
    <property type="entry name" value="Trimeric LpxA-like enzymes"/>
    <property type="match status" value="1"/>
</dbReference>
<organism evidence="3 4">
    <name type="scientific">Coptis chinensis</name>
    <dbReference type="NCBI Taxonomy" id="261450"/>
    <lineage>
        <taxon>Eukaryota</taxon>
        <taxon>Viridiplantae</taxon>
        <taxon>Streptophyta</taxon>
        <taxon>Embryophyta</taxon>
        <taxon>Tracheophyta</taxon>
        <taxon>Spermatophyta</taxon>
        <taxon>Magnoliopsida</taxon>
        <taxon>Ranunculales</taxon>
        <taxon>Ranunculaceae</taxon>
        <taxon>Coptidoideae</taxon>
        <taxon>Coptis</taxon>
    </lineage>
</organism>
<evidence type="ECO:0000313" key="4">
    <source>
        <dbReference type="Proteomes" id="UP000631114"/>
    </source>
</evidence>
<keyword evidence="1" id="KW-0963">Cytoplasm</keyword>
<keyword evidence="4" id="KW-1185">Reference proteome</keyword>
<reference evidence="3 4" key="1">
    <citation type="submission" date="2020-10" db="EMBL/GenBank/DDBJ databases">
        <title>The Coptis chinensis genome and diversification of protoberbering-type alkaloids.</title>
        <authorList>
            <person name="Wang B."/>
            <person name="Shu S."/>
            <person name="Song C."/>
            <person name="Liu Y."/>
        </authorList>
    </citation>
    <scope>NUCLEOTIDE SEQUENCE [LARGE SCALE GENOMIC DNA]</scope>
    <source>
        <strain evidence="3">HL-2020</strain>
        <tissue evidence="3">Leaf</tissue>
    </source>
</reference>
<dbReference type="InterPro" id="IPR051956">
    <property type="entry name" value="eIF2B_epsilon"/>
</dbReference>
<proteinExistence type="predicted"/>
<feature type="domain" description="EIF2B subunit epsilon/gamma LbH" evidence="2">
    <location>
        <begin position="50"/>
        <end position="101"/>
    </location>
</feature>
<gene>
    <name evidence="3" type="ORF">IFM89_000605</name>
</gene>
<dbReference type="GO" id="GO:0003743">
    <property type="term" value="F:translation initiation factor activity"/>
    <property type="evidence" value="ECO:0007669"/>
    <property type="project" value="TreeGrafter"/>
</dbReference>
<dbReference type="GO" id="GO:0005851">
    <property type="term" value="C:eukaryotic translation initiation factor 2B complex"/>
    <property type="evidence" value="ECO:0007669"/>
    <property type="project" value="TreeGrafter"/>
</dbReference>
<dbReference type="Gene3D" id="2.160.10.10">
    <property type="entry name" value="Hexapeptide repeat proteins"/>
    <property type="match status" value="1"/>
</dbReference>
<name>A0A835HC38_9MAGN</name>
<evidence type="ECO:0000259" key="2">
    <source>
        <dbReference type="Pfam" id="PF25084"/>
    </source>
</evidence>
<dbReference type="AlphaFoldDB" id="A0A835HC38"/>
<dbReference type="Pfam" id="PF25084">
    <property type="entry name" value="LbH_EIF2B"/>
    <property type="match status" value="1"/>
</dbReference>